<dbReference type="AlphaFoldDB" id="A0A0P7IJY0"/>
<evidence type="ECO:0000313" key="2">
    <source>
        <dbReference type="EMBL" id="UWP95863.1"/>
    </source>
</evidence>
<dbReference type="EMBL" id="CP080776">
    <property type="protein sequence ID" value="UWP95863.1"/>
    <property type="molecule type" value="Genomic_DNA"/>
</dbReference>
<proteinExistence type="predicted"/>
<accession>A0A0P7IJY0</accession>
<evidence type="ECO:0000313" key="3">
    <source>
        <dbReference type="Proteomes" id="UP000050471"/>
    </source>
</evidence>
<organism evidence="1 3">
    <name type="scientific">Aliiroseovarius crassostreae</name>
    <dbReference type="NCBI Taxonomy" id="154981"/>
    <lineage>
        <taxon>Bacteria</taxon>
        <taxon>Pseudomonadati</taxon>
        <taxon>Pseudomonadota</taxon>
        <taxon>Alphaproteobacteria</taxon>
        <taxon>Rhodobacterales</taxon>
        <taxon>Paracoccaceae</taxon>
        <taxon>Aliiroseovarius</taxon>
    </lineage>
</organism>
<evidence type="ECO:0000313" key="1">
    <source>
        <dbReference type="EMBL" id="KPN64293.1"/>
    </source>
</evidence>
<dbReference type="Pfam" id="PF13704">
    <property type="entry name" value="Glyco_tranf_2_4"/>
    <property type="match status" value="1"/>
</dbReference>
<dbReference type="Proteomes" id="UP000050471">
    <property type="component" value="Unassembled WGS sequence"/>
</dbReference>
<dbReference type="EMBL" id="LKBA01000004">
    <property type="protein sequence ID" value="KPN64293.1"/>
    <property type="molecule type" value="Genomic_DNA"/>
</dbReference>
<gene>
    <name evidence="1" type="ORF">AKJ29_16810</name>
    <name evidence="2" type="ORF">K3X48_02350</name>
</gene>
<dbReference type="Proteomes" id="UP001057991">
    <property type="component" value="Chromosome"/>
</dbReference>
<name>A0A0P7IJY0_9RHOB</name>
<sequence length="280" mass="32100">MTKLFAAMTTVRNDDLFLPKWIDHYGRAFGHRHLYVFLDGHDQEKPDCEGADQVNFLYLPHQPMERVGAMRRRARVMSALARGLYRYFDSVLACDVDEFLVVDPNLNTTLAGYLSLLTDKVSVSGLGLDVGQHMVEEGPLDPSRPFLDQRRYAHLSARYTKPITTFRPVTWGSGMHRIKGHGFRIDPNLFTFHFGMVDYERSTGKTLDKDRLATGWGGHLERREALFKIITEASAHDGDTYFPTARQRQRRERAPYALNKPGMLKDEPVVTIPDRFRGLI</sequence>
<reference evidence="1 3" key="1">
    <citation type="submission" date="2015-09" db="EMBL/GenBank/DDBJ databases">
        <title>Draft genome sequence of Aliiroseovarius crassostreae CV919-312TSm, the causative agent of Roseovarius Oyster Disease (formerly Juvenile Oyster Disease).</title>
        <authorList>
            <person name="Kessner L."/>
            <person name="Spinard E."/>
            <person name="Nelson D."/>
        </authorList>
    </citation>
    <scope>NUCLEOTIDE SEQUENCE [LARGE SCALE GENOMIC DNA]</scope>
    <source>
        <strain evidence="1 3">CV919-312</strain>
    </source>
</reference>
<dbReference type="STRING" id="154981.AKJ29_16810"/>
<reference evidence="2" key="2">
    <citation type="submission" date="2021-08" db="EMBL/GenBank/DDBJ databases">
        <authorList>
            <person name="Nwanade C."/>
            <person name="Wang M."/>
            <person name="Masoudi A."/>
            <person name="Yu Z."/>
            <person name="Liu J."/>
        </authorList>
    </citation>
    <scope>NUCLEOTIDE SEQUENCE</scope>
    <source>
        <strain evidence="2">S056</strain>
    </source>
</reference>
<dbReference type="OrthoDB" id="835336at2"/>
<keyword evidence="3" id="KW-1185">Reference proteome</keyword>
<dbReference type="GeneID" id="75102129"/>
<protein>
    <submittedName>
        <fullName evidence="2">Glycosyltransferase family 2 protein</fullName>
    </submittedName>
</protein>
<dbReference type="RefSeq" id="WP_055188396.1">
    <property type="nucleotide sequence ID" value="NZ_CP080772.1"/>
</dbReference>